<keyword evidence="2" id="KW-1185">Reference proteome</keyword>
<gene>
    <name evidence="1" type="ORF">E5331_18575</name>
</gene>
<accession>A0AC61RBF3</accession>
<dbReference type="Proteomes" id="UP000306319">
    <property type="component" value="Unassembled WGS sequence"/>
</dbReference>
<proteinExistence type="predicted"/>
<name>A0AC61RBF3_9BACT</name>
<sequence>MDIDSIGTWAGEVYKALEKSDTRSLGLKQIKKATKLKKDEIMAAFGWLGREGKIVITQLDEDIVAALVE</sequence>
<comment type="caution">
    <text evidence="1">The sequence shown here is derived from an EMBL/GenBank/DDBJ whole genome shotgun (WGS) entry which is preliminary data.</text>
</comment>
<evidence type="ECO:0000313" key="1">
    <source>
        <dbReference type="EMBL" id="TGY76183.1"/>
    </source>
</evidence>
<organism evidence="1 2">
    <name type="scientific">Lepagella muris</name>
    <dbReference type="NCBI Taxonomy" id="3032870"/>
    <lineage>
        <taxon>Bacteria</taxon>
        <taxon>Pseudomonadati</taxon>
        <taxon>Bacteroidota</taxon>
        <taxon>Bacteroidia</taxon>
        <taxon>Bacteroidales</taxon>
        <taxon>Muribaculaceae</taxon>
        <taxon>Lepagella</taxon>
    </lineage>
</organism>
<dbReference type="EMBL" id="SRYB01000043">
    <property type="protein sequence ID" value="TGY76183.1"/>
    <property type="molecule type" value="Genomic_DNA"/>
</dbReference>
<evidence type="ECO:0000313" key="2">
    <source>
        <dbReference type="Proteomes" id="UP000306319"/>
    </source>
</evidence>
<reference evidence="1" key="1">
    <citation type="submission" date="2019-04" db="EMBL/GenBank/DDBJ databases">
        <title>Microbes associate with the intestines of laboratory mice.</title>
        <authorList>
            <person name="Navarre W."/>
            <person name="Wong E."/>
            <person name="Huang K."/>
            <person name="Tropini C."/>
            <person name="Ng K."/>
            <person name="Yu B."/>
        </authorList>
    </citation>
    <scope>NUCLEOTIDE SEQUENCE</scope>
    <source>
        <strain evidence="1">NM04_E33</strain>
    </source>
</reference>
<protein>
    <submittedName>
        <fullName evidence="1">Uncharacterized protein</fullName>
    </submittedName>
</protein>